<evidence type="ECO:0000256" key="3">
    <source>
        <dbReference type="ARBA" id="ARBA00023157"/>
    </source>
</evidence>
<name>A0ABW5JBV8_9BACT</name>
<gene>
    <name evidence="6" type="ORF">ACFSR2_19505</name>
</gene>
<dbReference type="PANTHER" id="PTHR42852:SF6">
    <property type="entry name" value="THIOL:DISULFIDE INTERCHANGE PROTEIN DSBE"/>
    <property type="match status" value="1"/>
</dbReference>
<dbReference type="RefSeq" id="WP_340239378.1">
    <property type="nucleotide sequence ID" value="NZ_JBBEWC010000012.1"/>
</dbReference>
<organism evidence="6 7">
    <name type="scientific">Emticicia soli</name>
    <dbReference type="NCBI Taxonomy" id="2027878"/>
    <lineage>
        <taxon>Bacteria</taxon>
        <taxon>Pseudomonadati</taxon>
        <taxon>Bacteroidota</taxon>
        <taxon>Cytophagia</taxon>
        <taxon>Cytophagales</taxon>
        <taxon>Leadbetterellaceae</taxon>
        <taxon>Emticicia</taxon>
    </lineage>
</organism>
<feature type="domain" description="Thioredoxin" evidence="5">
    <location>
        <begin position="307"/>
        <end position="451"/>
    </location>
</feature>
<accession>A0ABW5JBV8</accession>
<dbReference type="PROSITE" id="PS51257">
    <property type="entry name" value="PROKAR_LIPOPROTEIN"/>
    <property type="match status" value="1"/>
</dbReference>
<dbReference type="Gene3D" id="3.40.30.10">
    <property type="entry name" value="Glutaredoxin"/>
    <property type="match status" value="1"/>
</dbReference>
<protein>
    <submittedName>
        <fullName evidence="6">TlpA family protein disulfide reductase</fullName>
    </submittedName>
</protein>
<evidence type="ECO:0000256" key="1">
    <source>
        <dbReference type="ARBA" id="ARBA00004196"/>
    </source>
</evidence>
<evidence type="ECO:0000256" key="2">
    <source>
        <dbReference type="ARBA" id="ARBA00022748"/>
    </source>
</evidence>
<evidence type="ECO:0000259" key="5">
    <source>
        <dbReference type="PROSITE" id="PS51352"/>
    </source>
</evidence>
<evidence type="ECO:0000313" key="6">
    <source>
        <dbReference type="EMBL" id="MFD2523093.1"/>
    </source>
</evidence>
<comment type="caution">
    <text evidence="6">The sequence shown here is derived from an EMBL/GenBank/DDBJ whole genome shotgun (WGS) entry which is preliminary data.</text>
</comment>
<comment type="subcellular location">
    <subcellularLocation>
        <location evidence="1">Cell envelope</location>
    </subcellularLocation>
</comment>
<proteinExistence type="predicted"/>
<dbReference type="PANTHER" id="PTHR42852">
    <property type="entry name" value="THIOL:DISULFIDE INTERCHANGE PROTEIN DSBE"/>
    <property type="match status" value="1"/>
</dbReference>
<dbReference type="InterPro" id="IPR050553">
    <property type="entry name" value="Thioredoxin_ResA/DsbE_sf"/>
</dbReference>
<keyword evidence="2" id="KW-0201">Cytochrome c-type biogenesis</keyword>
<dbReference type="InterPro" id="IPR036249">
    <property type="entry name" value="Thioredoxin-like_sf"/>
</dbReference>
<dbReference type="CDD" id="cd02966">
    <property type="entry name" value="TlpA_like_family"/>
    <property type="match status" value="1"/>
</dbReference>
<dbReference type="EMBL" id="JBHULC010000027">
    <property type="protein sequence ID" value="MFD2523093.1"/>
    <property type="molecule type" value="Genomic_DNA"/>
</dbReference>
<dbReference type="PROSITE" id="PS51352">
    <property type="entry name" value="THIOREDOXIN_2"/>
    <property type="match status" value="1"/>
</dbReference>
<reference evidence="7" key="1">
    <citation type="journal article" date="2019" name="Int. J. Syst. Evol. Microbiol.">
        <title>The Global Catalogue of Microorganisms (GCM) 10K type strain sequencing project: providing services to taxonomists for standard genome sequencing and annotation.</title>
        <authorList>
            <consortium name="The Broad Institute Genomics Platform"/>
            <consortium name="The Broad Institute Genome Sequencing Center for Infectious Disease"/>
            <person name="Wu L."/>
            <person name="Ma J."/>
        </authorList>
    </citation>
    <scope>NUCLEOTIDE SEQUENCE [LARGE SCALE GENOMIC DNA]</scope>
    <source>
        <strain evidence="7">KCTC 52344</strain>
    </source>
</reference>
<evidence type="ECO:0000256" key="4">
    <source>
        <dbReference type="ARBA" id="ARBA00023284"/>
    </source>
</evidence>
<keyword evidence="7" id="KW-1185">Reference proteome</keyword>
<evidence type="ECO:0000313" key="7">
    <source>
        <dbReference type="Proteomes" id="UP001597510"/>
    </source>
</evidence>
<dbReference type="InterPro" id="IPR013766">
    <property type="entry name" value="Thioredoxin_domain"/>
</dbReference>
<sequence length="452" mass="52456">MHKYYFLLAFTFMACASDKTSNTTPRSCKIIFSSSEQVSLQASLAQVLDEDAKSAYSIMPGDTLVIPLQDDWQIVDLSYHNEWYHQVVVAKGEVLQVDKSGIYKLTDTQKEAVKSTTEEAFGESKSRKELEEAEKIITGYKYDDAEKLKQHFRLYLQANKEYYGKLREAFLEKGTAKAKILADVVLVEQYKRLWAVNEVVQDSATTALLKSDMFINEEHFRNRNLSPLFNQFTYYNQIKNAGNKTLVEKYKSDYVSYPEVIQAYFKRQLIINMILKKYDRKSIISHLDNYIAEYGPNKQLEQWMKEIEYGVTESDDLLLTDANNKKYTWQTLLKQHKGKVVYVDFWASWCGPCIGEMPSSKKLHQDLKDVVFVYLALNDEADAWRKAMERHQVQTHSYLVTNSKSSNFVTGHKITSIPRYMIIDKNGKMNNPDAPRPSSTEIRYLLKEVMNM</sequence>
<keyword evidence="3" id="KW-1015">Disulfide bond</keyword>
<dbReference type="Proteomes" id="UP001597510">
    <property type="component" value="Unassembled WGS sequence"/>
</dbReference>
<dbReference type="SUPFAM" id="SSF52833">
    <property type="entry name" value="Thioredoxin-like"/>
    <property type="match status" value="1"/>
</dbReference>
<keyword evidence="4" id="KW-0676">Redox-active center</keyword>
<dbReference type="Pfam" id="PF08534">
    <property type="entry name" value="Redoxin"/>
    <property type="match status" value="1"/>
</dbReference>
<dbReference type="InterPro" id="IPR013740">
    <property type="entry name" value="Redoxin"/>
</dbReference>